<evidence type="ECO:0000313" key="1">
    <source>
        <dbReference type="EMBL" id="SDG40044.1"/>
    </source>
</evidence>
<reference evidence="1 2" key="1">
    <citation type="submission" date="2016-10" db="EMBL/GenBank/DDBJ databases">
        <authorList>
            <person name="de Groot N.N."/>
        </authorList>
    </citation>
    <scope>NUCLEOTIDE SEQUENCE [LARGE SCALE GENOMIC DNA]</scope>
    <source>
        <strain evidence="1 2">CGMCC 4.1859</strain>
    </source>
</reference>
<name>A0A1G7TYA7_9ACTN</name>
<gene>
    <name evidence="1" type="ORF">SAMN05216260_1195</name>
</gene>
<proteinExistence type="predicted"/>
<dbReference type="EMBL" id="FNAX01000019">
    <property type="protein sequence ID" value="SDG40044.1"/>
    <property type="molecule type" value="Genomic_DNA"/>
</dbReference>
<dbReference type="Proteomes" id="UP000198614">
    <property type="component" value="Unassembled WGS sequence"/>
</dbReference>
<sequence>MRLPTELLQRVNRESGVTNLQVSPVGDDATGLVRRLEERGA</sequence>
<evidence type="ECO:0000313" key="2">
    <source>
        <dbReference type="Proteomes" id="UP000198614"/>
    </source>
</evidence>
<organism evidence="1 2">
    <name type="scientific">Streptomyces griseoaurantiacus</name>
    <dbReference type="NCBI Taxonomy" id="68213"/>
    <lineage>
        <taxon>Bacteria</taxon>
        <taxon>Bacillati</taxon>
        <taxon>Actinomycetota</taxon>
        <taxon>Actinomycetes</taxon>
        <taxon>Kitasatosporales</taxon>
        <taxon>Streptomycetaceae</taxon>
        <taxon>Streptomyces</taxon>
        <taxon>Streptomyces aurantiacus group</taxon>
    </lineage>
</organism>
<protein>
    <submittedName>
        <fullName evidence="1">Uncharacterized protein</fullName>
    </submittedName>
</protein>
<dbReference type="AlphaFoldDB" id="A0A1G7TYA7"/>
<accession>A0A1G7TYA7</accession>